<feature type="signal peptide" evidence="1">
    <location>
        <begin position="1"/>
        <end position="21"/>
    </location>
</feature>
<keyword evidence="1" id="KW-0732">Signal</keyword>
<evidence type="ECO:0000256" key="1">
    <source>
        <dbReference type="SAM" id="SignalP"/>
    </source>
</evidence>
<name>A0A1E5CBL1_9GAMM</name>
<evidence type="ECO:0000313" key="3">
    <source>
        <dbReference type="Proteomes" id="UP000095039"/>
    </source>
</evidence>
<organism evidence="2 3">
    <name type="scientific">Enterovibrio norvegicus FF-454</name>
    <dbReference type="NCBI Taxonomy" id="1185651"/>
    <lineage>
        <taxon>Bacteria</taxon>
        <taxon>Pseudomonadati</taxon>
        <taxon>Pseudomonadota</taxon>
        <taxon>Gammaproteobacteria</taxon>
        <taxon>Vibrionales</taxon>
        <taxon>Vibrionaceae</taxon>
        <taxon>Enterovibrio</taxon>
    </lineage>
</organism>
<accession>A0A1E5CBL1</accession>
<protein>
    <submittedName>
        <fullName evidence="2">Uncharacterized protein</fullName>
    </submittedName>
</protein>
<gene>
    <name evidence="2" type="ORF">A1OK_20120</name>
</gene>
<dbReference type="RefSeq" id="WP_016958590.1">
    <property type="nucleotide sequence ID" value="NZ_AJWN02000032.1"/>
</dbReference>
<proteinExistence type="predicted"/>
<feature type="chain" id="PRO_5009172619" evidence="1">
    <location>
        <begin position="22"/>
        <end position="99"/>
    </location>
</feature>
<keyword evidence="3" id="KW-1185">Reference proteome</keyword>
<dbReference type="EMBL" id="AJWN02000032">
    <property type="protein sequence ID" value="OEE62891.1"/>
    <property type="molecule type" value="Genomic_DNA"/>
</dbReference>
<dbReference type="Proteomes" id="UP000095039">
    <property type="component" value="Unassembled WGS sequence"/>
</dbReference>
<sequence>MRFLTTSFLVSILLFSFHASAKPELAPAALLDFGSYEKVEEMTIYGDIQQDILTLAQNNTSESDADLFVIDDINEDIDLNLVMVTISLYNDLNDGLVMR</sequence>
<comment type="caution">
    <text evidence="2">The sequence shown here is derived from an EMBL/GenBank/DDBJ whole genome shotgun (WGS) entry which is preliminary data.</text>
</comment>
<evidence type="ECO:0000313" key="2">
    <source>
        <dbReference type="EMBL" id="OEE62891.1"/>
    </source>
</evidence>
<dbReference type="AlphaFoldDB" id="A0A1E5CBL1"/>
<reference evidence="2 3" key="1">
    <citation type="journal article" date="2012" name="Science">
        <title>Ecological populations of bacteria act as socially cohesive units of antibiotic production and resistance.</title>
        <authorList>
            <person name="Cordero O.X."/>
            <person name="Wildschutte H."/>
            <person name="Kirkup B."/>
            <person name="Proehl S."/>
            <person name="Ngo L."/>
            <person name="Hussain F."/>
            <person name="Le Roux F."/>
            <person name="Mincer T."/>
            <person name="Polz M.F."/>
        </authorList>
    </citation>
    <scope>NUCLEOTIDE SEQUENCE [LARGE SCALE GENOMIC DNA]</scope>
    <source>
        <strain evidence="2 3">FF-454</strain>
    </source>
</reference>